<dbReference type="Gene3D" id="3.40.50.10140">
    <property type="entry name" value="Toll/interleukin-1 receptor homology (TIR) domain"/>
    <property type="match status" value="1"/>
</dbReference>
<dbReference type="Pfam" id="PF01582">
    <property type="entry name" value="TIR"/>
    <property type="match status" value="1"/>
</dbReference>
<comment type="caution">
    <text evidence="2">The sequence shown here is derived from an EMBL/GenBank/DDBJ whole genome shotgun (WGS) entry which is preliminary data.</text>
</comment>
<dbReference type="PANTHER" id="PTHR31008">
    <property type="entry name" value="COP1-INTERACTING PROTEIN-RELATED"/>
    <property type="match status" value="1"/>
</dbReference>
<evidence type="ECO:0000313" key="2">
    <source>
        <dbReference type="EMBL" id="KAJ8448047.1"/>
    </source>
</evidence>
<reference evidence="2" key="1">
    <citation type="submission" date="2022-04" db="EMBL/GenBank/DDBJ databases">
        <title>Carnegiea gigantea Genome sequencing and assembly v2.</title>
        <authorList>
            <person name="Copetti D."/>
            <person name="Sanderson M.J."/>
            <person name="Burquez A."/>
            <person name="Wojciechowski M.F."/>
        </authorList>
    </citation>
    <scope>NUCLEOTIDE SEQUENCE</scope>
    <source>
        <strain evidence="2">SGP5-SGP5p</strain>
        <tissue evidence="2">Aerial part</tissue>
    </source>
</reference>
<evidence type="ECO:0000313" key="3">
    <source>
        <dbReference type="Proteomes" id="UP001153076"/>
    </source>
</evidence>
<sequence length="190" mass="21549">MQRSMISKTLSTRILKPSTRLARPSCDPCDVFINHRGIDTKRTIAGLLFQHLSSLGFNPFLDSKSMRPGDKLFEKIDPAIRSCRVGVAVFSKKYCESHFCLHELALMMECKKKVVPIFCDVKPSELRIKNNGISSTKELERYQRALEEAKNTVGLTFDTLKGDWSEFLTGATDAIVQSLLEVEENQQYLN</sequence>
<gene>
    <name evidence="2" type="ORF">Cgig2_028923</name>
</gene>
<accession>A0A9Q1QMU5</accession>
<dbReference type="SMART" id="SM00255">
    <property type="entry name" value="TIR"/>
    <property type="match status" value="1"/>
</dbReference>
<name>A0A9Q1QMU5_9CARY</name>
<dbReference type="SUPFAM" id="SSF52200">
    <property type="entry name" value="Toll/Interleukin receptor TIR domain"/>
    <property type="match status" value="1"/>
</dbReference>
<feature type="domain" description="TIR" evidence="1">
    <location>
        <begin position="27"/>
        <end position="150"/>
    </location>
</feature>
<keyword evidence="3" id="KW-1185">Reference proteome</keyword>
<proteinExistence type="predicted"/>
<dbReference type="PANTHER" id="PTHR31008:SF42">
    <property type="entry name" value="TMV RESISTANCE PROTEIN N-LIKE"/>
    <property type="match status" value="1"/>
</dbReference>
<dbReference type="AlphaFoldDB" id="A0A9Q1QMU5"/>
<dbReference type="InterPro" id="IPR000157">
    <property type="entry name" value="TIR_dom"/>
</dbReference>
<protein>
    <recommendedName>
        <fullName evidence="1">TIR domain-containing protein</fullName>
    </recommendedName>
</protein>
<dbReference type="PROSITE" id="PS50104">
    <property type="entry name" value="TIR"/>
    <property type="match status" value="1"/>
</dbReference>
<evidence type="ECO:0000259" key="1">
    <source>
        <dbReference type="PROSITE" id="PS50104"/>
    </source>
</evidence>
<dbReference type="GO" id="GO:0007165">
    <property type="term" value="P:signal transduction"/>
    <property type="evidence" value="ECO:0007669"/>
    <property type="project" value="InterPro"/>
</dbReference>
<dbReference type="EMBL" id="JAKOGI010000033">
    <property type="protein sequence ID" value="KAJ8448047.1"/>
    <property type="molecule type" value="Genomic_DNA"/>
</dbReference>
<organism evidence="2 3">
    <name type="scientific">Carnegiea gigantea</name>
    <dbReference type="NCBI Taxonomy" id="171969"/>
    <lineage>
        <taxon>Eukaryota</taxon>
        <taxon>Viridiplantae</taxon>
        <taxon>Streptophyta</taxon>
        <taxon>Embryophyta</taxon>
        <taxon>Tracheophyta</taxon>
        <taxon>Spermatophyta</taxon>
        <taxon>Magnoliopsida</taxon>
        <taxon>eudicotyledons</taxon>
        <taxon>Gunneridae</taxon>
        <taxon>Pentapetalae</taxon>
        <taxon>Caryophyllales</taxon>
        <taxon>Cactineae</taxon>
        <taxon>Cactaceae</taxon>
        <taxon>Cactoideae</taxon>
        <taxon>Echinocereeae</taxon>
        <taxon>Carnegiea</taxon>
    </lineage>
</organism>
<dbReference type="Proteomes" id="UP001153076">
    <property type="component" value="Unassembled WGS sequence"/>
</dbReference>
<dbReference type="InterPro" id="IPR035897">
    <property type="entry name" value="Toll_tir_struct_dom_sf"/>
</dbReference>
<dbReference type="OrthoDB" id="6078042at2759"/>